<proteinExistence type="inferred from homology"/>
<evidence type="ECO:0000313" key="4">
    <source>
        <dbReference type="Proteomes" id="UP001146793"/>
    </source>
</evidence>
<dbReference type="SMART" id="SM00268">
    <property type="entry name" value="ACTIN"/>
    <property type="match status" value="2"/>
</dbReference>
<dbReference type="Pfam" id="PF00022">
    <property type="entry name" value="Actin"/>
    <property type="match status" value="2"/>
</dbReference>
<comment type="caution">
    <text evidence="3">The sequence shown here is derived from an EMBL/GenBank/DDBJ whole genome shotgun (WGS) entry which is preliminary data.</text>
</comment>
<dbReference type="Gene3D" id="3.30.420.40">
    <property type="match status" value="4"/>
</dbReference>
<name>A0AAV7Z1H7_9EUKA</name>
<dbReference type="SUPFAM" id="SSF53067">
    <property type="entry name" value="Actin-like ATPase domain"/>
    <property type="match status" value="4"/>
</dbReference>
<reference evidence="3" key="1">
    <citation type="submission" date="2022-08" db="EMBL/GenBank/DDBJ databases">
        <title>Novel sulphate-reducing endosymbionts in the free-living metamonad Anaeramoeba.</title>
        <authorList>
            <person name="Jerlstrom-Hultqvist J."/>
            <person name="Cepicka I."/>
            <person name="Gallot-Lavallee L."/>
            <person name="Salas-Leiva D."/>
            <person name="Curtis B.A."/>
            <person name="Zahonova K."/>
            <person name="Pipaliya S."/>
            <person name="Dacks J."/>
            <person name="Roger A.J."/>
        </authorList>
    </citation>
    <scope>NUCLEOTIDE SEQUENCE</scope>
    <source>
        <strain evidence="3">Busselton2</strain>
    </source>
</reference>
<protein>
    <submittedName>
        <fullName evidence="3">Actin-7-related</fullName>
    </submittedName>
</protein>
<dbReference type="FunFam" id="3.90.640.10:FF:000007">
    <property type="entry name" value="Actin like 7B"/>
    <property type="match status" value="1"/>
</dbReference>
<evidence type="ECO:0000256" key="1">
    <source>
        <dbReference type="RuleBase" id="RU000487"/>
    </source>
</evidence>
<evidence type="ECO:0000313" key="3">
    <source>
        <dbReference type="EMBL" id="KAJ3434812.1"/>
    </source>
</evidence>
<comment type="similarity">
    <text evidence="1">Belongs to the actin family.</text>
</comment>
<keyword evidence="2" id="KW-0175">Coiled coil</keyword>
<dbReference type="PRINTS" id="PR00190">
    <property type="entry name" value="ACTIN"/>
</dbReference>
<accession>A0AAV7Z1H7</accession>
<dbReference type="EMBL" id="JANTQA010000042">
    <property type="protein sequence ID" value="KAJ3434812.1"/>
    <property type="molecule type" value="Genomic_DNA"/>
</dbReference>
<dbReference type="Gene3D" id="3.90.640.10">
    <property type="entry name" value="Actin, Chain A, domain 4"/>
    <property type="match status" value="2"/>
</dbReference>
<dbReference type="InterPro" id="IPR004000">
    <property type="entry name" value="Actin"/>
</dbReference>
<dbReference type="Proteomes" id="UP001146793">
    <property type="component" value="Unassembled WGS sequence"/>
</dbReference>
<dbReference type="PANTHER" id="PTHR11937">
    <property type="entry name" value="ACTIN"/>
    <property type="match status" value="1"/>
</dbReference>
<feature type="coiled-coil region" evidence="2">
    <location>
        <begin position="853"/>
        <end position="894"/>
    </location>
</feature>
<evidence type="ECO:0000256" key="2">
    <source>
        <dbReference type="SAM" id="Coils"/>
    </source>
</evidence>
<dbReference type="InterPro" id="IPR043129">
    <property type="entry name" value="ATPase_NBD"/>
</dbReference>
<dbReference type="AlphaFoldDB" id="A0AAV7Z1H7"/>
<dbReference type="FunFam" id="3.30.420.40:FF:000050">
    <property type="entry name" value="Actin, alpha skeletal muscle"/>
    <property type="match status" value="2"/>
</dbReference>
<organism evidence="3 4">
    <name type="scientific">Anaeramoeba flamelloides</name>
    <dbReference type="NCBI Taxonomy" id="1746091"/>
    <lineage>
        <taxon>Eukaryota</taxon>
        <taxon>Metamonada</taxon>
        <taxon>Anaeramoebidae</taxon>
        <taxon>Anaeramoeba</taxon>
    </lineage>
</organism>
<gene>
    <name evidence="3" type="ORF">M0812_01933</name>
</gene>
<sequence>MSTKVPVVLDPGSFTIKAGFAGESTPKAYLPSVVGLTEDFETLIGLDKGSFYVGESAFLHQGISIINYTHSKGVVKDWEDMDRVLSLTLNEELNIKGEEHPVLVCEPIENTYSNRNSFAELLFEAYNVPSISFQPSGALALYGQSKTPNYNELTGICLEIGETLSQITPIVNGQIQVGSAASLPIGGRNITNYLLQSINLMGDNFLSTSDRETIRELKEKCSFVSLDFENELEQSKKTDELVKEYVLPDYSKMKLNSELFVCTEILFDPRLIGYEKIGIHDLLFRAITMCPNSEVEKMCNNFLLTGGSSKIESLRDRILFEYDSFKEKFGSKNNPIELQLNQTEHPEFDTWVGGSKWALASYKEKSQKNAWVTKDEWIESEKKIFNTKDNTFSDIGYKKISLKKSENTKKSKKYDPIVNRKGSELISKNLGTASVVVDLGSRNLRAGYSNEDLPESVFKMLAGHPFKKEFFTEEEMSKTFIGKEAQEKRNILSLQFPYNKGKIENWDDFEKILFYTFYNEMEIETKNYDILLTEPAYHLTSQRQKITQIMMETFNFSSIYYGMQGLLSHYTLDVNTSVVVDVGEEFTQIVPVYHGHTINSAVTRINLGGRKVTKYFKGLLSQDGYRFNTSAQNEIVYQVKNKYCYVPLSLDEENKKSKEGFEQERYYEKKDGELIELITSHFRCTEMLFDPKIINEETDGLSKAIYKSIMKCAISTRAQLLNNIVLVGGTSLTPGISQRIHKDLSLLFPNAPQINVVTPEKRLHSAWRGGAILSSLDSYQGLPTTLEEYEENGPVCVDHWSFSQETVLDSEYLQELNSNCGWQMAKSTYSHQMKNIKEKNRLTKKQSLFKDKQSKIENIIQVKENTINKLKNENEKLLTEIERLTELKKKKSQQN</sequence>